<dbReference type="InterPro" id="IPR011059">
    <property type="entry name" value="Metal-dep_hydrolase_composite"/>
</dbReference>
<dbReference type="RefSeq" id="WP_084097552.1">
    <property type="nucleotide sequence ID" value="NZ_FRCY01000020.1"/>
</dbReference>
<feature type="domain" description="Amidohydrolase-related" evidence="1">
    <location>
        <begin position="80"/>
        <end position="423"/>
    </location>
</feature>
<name>A0A1M7QM72_9BACT</name>
<dbReference type="PANTHER" id="PTHR43135:SF3">
    <property type="entry name" value="ALPHA-D-RIBOSE 1-METHYLPHOSPHONATE 5-TRIPHOSPHATE DIPHOSPHATASE"/>
    <property type="match status" value="1"/>
</dbReference>
<protein>
    <submittedName>
        <fullName evidence="2">Imidazolonepropionase</fullName>
    </submittedName>
</protein>
<dbReference type="SUPFAM" id="SSF51338">
    <property type="entry name" value="Composite domain of metallo-dependent hydrolases"/>
    <property type="match status" value="1"/>
</dbReference>
<evidence type="ECO:0000313" key="2">
    <source>
        <dbReference type="EMBL" id="SHN32527.1"/>
    </source>
</evidence>
<evidence type="ECO:0000259" key="1">
    <source>
        <dbReference type="Pfam" id="PF01979"/>
    </source>
</evidence>
<dbReference type="GO" id="GO:0016810">
    <property type="term" value="F:hydrolase activity, acting on carbon-nitrogen (but not peptide) bonds"/>
    <property type="evidence" value="ECO:0007669"/>
    <property type="project" value="InterPro"/>
</dbReference>
<dbReference type="EMBL" id="FRCY01000020">
    <property type="protein sequence ID" value="SHN32527.1"/>
    <property type="molecule type" value="Genomic_DNA"/>
</dbReference>
<dbReference type="Gene3D" id="2.30.40.10">
    <property type="entry name" value="Urease, subunit C, domain 1"/>
    <property type="match status" value="1"/>
</dbReference>
<gene>
    <name evidence="2" type="ORF">SAMN04488057_12060</name>
</gene>
<reference evidence="2 3" key="1">
    <citation type="submission" date="2016-11" db="EMBL/GenBank/DDBJ databases">
        <authorList>
            <person name="Jaros S."/>
            <person name="Januszkiewicz K."/>
            <person name="Wedrychowicz H."/>
        </authorList>
    </citation>
    <scope>NUCLEOTIDE SEQUENCE [LARGE SCALE GENOMIC DNA]</scope>
    <source>
        <strain evidence="2 3">CGMCC 1.6102</strain>
    </source>
</reference>
<proteinExistence type="predicted"/>
<keyword evidence="3" id="KW-1185">Reference proteome</keyword>
<dbReference type="SUPFAM" id="SSF51556">
    <property type="entry name" value="Metallo-dependent hydrolases"/>
    <property type="match status" value="1"/>
</dbReference>
<dbReference type="InterPro" id="IPR006680">
    <property type="entry name" value="Amidohydro-rel"/>
</dbReference>
<dbReference type="InterPro" id="IPR051781">
    <property type="entry name" value="Metallo-dep_Hydrolase"/>
</dbReference>
<dbReference type="PANTHER" id="PTHR43135">
    <property type="entry name" value="ALPHA-D-RIBOSE 1-METHYLPHOSPHONATE 5-TRIPHOSPHATE DIPHOSPHATASE"/>
    <property type="match status" value="1"/>
</dbReference>
<dbReference type="AlphaFoldDB" id="A0A1M7QM72"/>
<organism evidence="2 3">
    <name type="scientific">Cyclobacterium lianum</name>
    <dbReference type="NCBI Taxonomy" id="388280"/>
    <lineage>
        <taxon>Bacteria</taxon>
        <taxon>Pseudomonadati</taxon>
        <taxon>Bacteroidota</taxon>
        <taxon>Cytophagia</taxon>
        <taxon>Cytophagales</taxon>
        <taxon>Cyclobacteriaceae</taxon>
        <taxon>Cyclobacterium</taxon>
    </lineage>
</organism>
<evidence type="ECO:0000313" key="3">
    <source>
        <dbReference type="Proteomes" id="UP000184513"/>
    </source>
</evidence>
<dbReference type="Proteomes" id="UP000184513">
    <property type="component" value="Unassembled WGS sequence"/>
</dbReference>
<sequence>MKSYIFFCLALLYMLSCKNSTSQDANYKAFVGARIIDGNGAEPLEDGVLLIQENQIIAIGSRDEMEIPDQAEVIELTGKTIIPGIINGHGHVGDVQGISGGHYSSATIEKNLSIYAKYGITTVVSLGGDQEEALPFRHAANQNPVNRSRLFIAGAVISGDTPAEAVQVVEKNHEMGVDFMKIRVDDNLGNATKMSEDVYRAVIDKSHELGYQIATHSYYLEDSRKLLEAGSDLLAHSVRDLPVDDSFIGLIKEKNIGYCPTLTRELSTYVYEDTAAFFSDPFFLKVYRKDTFRPLLDPKRQAQVAANRSSQIYKRQLPTAYSNLKKLNEAGVPIVFGTDSGVPTRFMGYFEHLEMEMMAEAGMQPMDILVAATKNVAEYLNLEGLGTLAPGHFADFIILDANPLQDIRNTRSIIETYIGGRVVEE</sequence>
<dbReference type="InterPro" id="IPR032466">
    <property type="entry name" value="Metal_Hydrolase"/>
</dbReference>
<accession>A0A1M7QM72</accession>
<dbReference type="Gene3D" id="3.20.20.140">
    <property type="entry name" value="Metal-dependent hydrolases"/>
    <property type="match status" value="1"/>
</dbReference>
<dbReference type="Pfam" id="PF01979">
    <property type="entry name" value="Amidohydro_1"/>
    <property type="match status" value="1"/>
</dbReference>
<dbReference type="OrthoDB" id="9797498at2"/>